<keyword evidence="3" id="KW-1185">Reference proteome</keyword>
<feature type="transmembrane region" description="Helical" evidence="1">
    <location>
        <begin position="41"/>
        <end position="62"/>
    </location>
</feature>
<dbReference type="EMBL" id="JACXVP010000010">
    <property type="protein sequence ID" value="KAG5579834.1"/>
    <property type="molecule type" value="Genomic_DNA"/>
</dbReference>
<comment type="caution">
    <text evidence="2">The sequence shown here is derived from an EMBL/GenBank/DDBJ whole genome shotgun (WGS) entry which is preliminary data.</text>
</comment>
<dbReference type="AlphaFoldDB" id="A0A9J5WVK8"/>
<sequence length="109" mass="13220">MRRVVEIPEILEMRMMIPCPCQFVQEKSLSKVYNERENASYALYAFPWVFLFGYIWLFLILVSMPRSPWILLCPFPVYLDCTRQRAIILLKVIHLSSKKEVQRYKFIYY</sequence>
<keyword evidence="1" id="KW-0472">Membrane</keyword>
<evidence type="ECO:0000256" key="1">
    <source>
        <dbReference type="SAM" id="Phobius"/>
    </source>
</evidence>
<reference evidence="2 3" key="1">
    <citation type="submission" date="2020-09" db="EMBL/GenBank/DDBJ databases">
        <title>De no assembly of potato wild relative species, Solanum commersonii.</title>
        <authorList>
            <person name="Cho K."/>
        </authorList>
    </citation>
    <scope>NUCLEOTIDE SEQUENCE [LARGE SCALE GENOMIC DNA]</scope>
    <source>
        <strain evidence="2">LZ3.2</strain>
        <tissue evidence="2">Leaf</tissue>
    </source>
</reference>
<protein>
    <submittedName>
        <fullName evidence="2">Uncharacterized protein</fullName>
    </submittedName>
</protein>
<keyword evidence="1" id="KW-1133">Transmembrane helix</keyword>
<evidence type="ECO:0000313" key="2">
    <source>
        <dbReference type="EMBL" id="KAG5579834.1"/>
    </source>
</evidence>
<accession>A0A9J5WVK8</accession>
<gene>
    <name evidence="2" type="ORF">H5410_050461</name>
</gene>
<organism evidence="2 3">
    <name type="scientific">Solanum commersonii</name>
    <name type="common">Commerson's wild potato</name>
    <name type="synonym">Commerson's nightshade</name>
    <dbReference type="NCBI Taxonomy" id="4109"/>
    <lineage>
        <taxon>Eukaryota</taxon>
        <taxon>Viridiplantae</taxon>
        <taxon>Streptophyta</taxon>
        <taxon>Embryophyta</taxon>
        <taxon>Tracheophyta</taxon>
        <taxon>Spermatophyta</taxon>
        <taxon>Magnoliopsida</taxon>
        <taxon>eudicotyledons</taxon>
        <taxon>Gunneridae</taxon>
        <taxon>Pentapetalae</taxon>
        <taxon>asterids</taxon>
        <taxon>lamiids</taxon>
        <taxon>Solanales</taxon>
        <taxon>Solanaceae</taxon>
        <taxon>Solanoideae</taxon>
        <taxon>Solaneae</taxon>
        <taxon>Solanum</taxon>
    </lineage>
</organism>
<proteinExistence type="predicted"/>
<evidence type="ECO:0000313" key="3">
    <source>
        <dbReference type="Proteomes" id="UP000824120"/>
    </source>
</evidence>
<name>A0A9J5WVK8_SOLCO</name>
<dbReference type="Proteomes" id="UP000824120">
    <property type="component" value="Chromosome 10"/>
</dbReference>
<keyword evidence="1" id="KW-0812">Transmembrane</keyword>